<protein>
    <submittedName>
        <fullName evidence="1">Uncharacterized protein</fullName>
    </submittedName>
</protein>
<name>A0ACB9N5H2_9MYRT</name>
<reference evidence="2" key="1">
    <citation type="journal article" date="2023" name="Front. Plant Sci.">
        <title>Chromosomal-level genome assembly of Melastoma candidum provides insights into trichome evolution.</title>
        <authorList>
            <person name="Zhong Y."/>
            <person name="Wu W."/>
            <person name="Sun C."/>
            <person name="Zou P."/>
            <person name="Liu Y."/>
            <person name="Dai S."/>
            <person name="Zhou R."/>
        </authorList>
    </citation>
    <scope>NUCLEOTIDE SEQUENCE [LARGE SCALE GENOMIC DNA]</scope>
</reference>
<accession>A0ACB9N5H2</accession>
<dbReference type="Proteomes" id="UP001057402">
    <property type="component" value="Chromosome 8"/>
</dbReference>
<dbReference type="EMBL" id="CM042887">
    <property type="protein sequence ID" value="KAI4331455.1"/>
    <property type="molecule type" value="Genomic_DNA"/>
</dbReference>
<evidence type="ECO:0000313" key="2">
    <source>
        <dbReference type="Proteomes" id="UP001057402"/>
    </source>
</evidence>
<keyword evidence="2" id="KW-1185">Reference proteome</keyword>
<gene>
    <name evidence="1" type="ORF">MLD38_029643</name>
</gene>
<comment type="caution">
    <text evidence="1">The sequence shown here is derived from an EMBL/GenBank/DDBJ whole genome shotgun (WGS) entry which is preliminary data.</text>
</comment>
<evidence type="ECO:0000313" key="1">
    <source>
        <dbReference type="EMBL" id="KAI4331455.1"/>
    </source>
</evidence>
<sequence>MEKQSFLDITCFDHYVMPRKYASYMWEACGLYPKCGLDVLQNRSLIKLLNVDDDEHDNEDNIWTHVDKYLMHQLIGDGERKRDKNWLHDIVRDKYWMHDLIREMGREIRLFVQRASFFVATACPPGSGIPKRPLMSYAKSRARIMF</sequence>
<organism evidence="1 2">
    <name type="scientific">Melastoma candidum</name>
    <dbReference type="NCBI Taxonomy" id="119954"/>
    <lineage>
        <taxon>Eukaryota</taxon>
        <taxon>Viridiplantae</taxon>
        <taxon>Streptophyta</taxon>
        <taxon>Embryophyta</taxon>
        <taxon>Tracheophyta</taxon>
        <taxon>Spermatophyta</taxon>
        <taxon>Magnoliopsida</taxon>
        <taxon>eudicotyledons</taxon>
        <taxon>Gunneridae</taxon>
        <taxon>Pentapetalae</taxon>
        <taxon>rosids</taxon>
        <taxon>malvids</taxon>
        <taxon>Myrtales</taxon>
        <taxon>Melastomataceae</taxon>
        <taxon>Melastomatoideae</taxon>
        <taxon>Melastomateae</taxon>
        <taxon>Melastoma</taxon>
    </lineage>
</organism>
<proteinExistence type="predicted"/>